<dbReference type="SUPFAM" id="SSF52540">
    <property type="entry name" value="P-loop containing nucleoside triphosphate hydrolases"/>
    <property type="match status" value="1"/>
</dbReference>
<accession>A0A8I6RP75</accession>
<gene>
    <name evidence="3" type="primary">106666364</name>
</gene>
<dbReference type="AlphaFoldDB" id="A0A8I6RP75"/>
<dbReference type="OrthoDB" id="6138663at2759"/>
<dbReference type="PANTHER" id="PTHR10704:SF44">
    <property type="entry name" value="LD35051P-RELATED"/>
    <property type="match status" value="1"/>
</dbReference>
<dbReference type="EnsemblMetazoa" id="XM_014393524.2">
    <property type="protein sequence ID" value="XP_014249010.1"/>
    <property type="gene ID" value="LOC106666364"/>
</dbReference>
<dbReference type="GO" id="GO:0006790">
    <property type="term" value="P:sulfur compound metabolic process"/>
    <property type="evidence" value="ECO:0007669"/>
    <property type="project" value="TreeGrafter"/>
</dbReference>
<dbReference type="OMA" id="QSRQHRN"/>
<keyword evidence="4" id="KW-1185">Reference proteome</keyword>
<evidence type="ECO:0000259" key="2">
    <source>
        <dbReference type="Pfam" id="PF00685"/>
    </source>
</evidence>
<dbReference type="Pfam" id="PF00685">
    <property type="entry name" value="Sulfotransfer_1"/>
    <property type="match status" value="1"/>
</dbReference>
<keyword evidence="1" id="KW-0472">Membrane</keyword>
<evidence type="ECO:0000313" key="4">
    <source>
        <dbReference type="Proteomes" id="UP000494040"/>
    </source>
</evidence>
<organism evidence="3 4">
    <name type="scientific">Cimex lectularius</name>
    <name type="common">Bed bug</name>
    <name type="synonym">Acanthia lectularia</name>
    <dbReference type="NCBI Taxonomy" id="79782"/>
    <lineage>
        <taxon>Eukaryota</taxon>
        <taxon>Metazoa</taxon>
        <taxon>Ecdysozoa</taxon>
        <taxon>Arthropoda</taxon>
        <taxon>Hexapoda</taxon>
        <taxon>Insecta</taxon>
        <taxon>Pterygota</taxon>
        <taxon>Neoptera</taxon>
        <taxon>Paraneoptera</taxon>
        <taxon>Hemiptera</taxon>
        <taxon>Heteroptera</taxon>
        <taxon>Panheteroptera</taxon>
        <taxon>Cimicomorpha</taxon>
        <taxon>Cimicidae</taxon>
        <taxon>Cimex</taxon>
    </lineage>
</organism>
<dbReference type="InterPro" id="IPR051135">
    <property type="entry name" value="Gal/GlcNAc/GalNAc_ST"/>
</dbReference>
<feature type="transmembrane region" description="Helical" evidence="1">
    <location>
        <begin position="20"/>
        <end position="37"/>
    </location>
</feature>
<feature type="domain" description="Sulfotransferase" evidence="2">
    <location>
        <begin position="121"/>
        <end position="351"/>
    </location>
</feature>
<proteinExistence type="predicted"/>
<dbReference type="InterPro" id="IPR027417">
    <property type="entry name" value="P-loop_NTPase"/>
</dbReference>
<evidence type="ECO:0000256" key="1">
    <source>
        <dbReference type="SAM" id="Phobius"/>
    </source>
</evidence>
<dbReference type="GO" id="GO:0001517">
    <property type="term" value="F:N-acetylglucosamine 6-O-sulfotransferase activity"/>
    <property type="evidence" value="ECO:0007669"/>
    <property type="project" value="TreeGrafter"/>
</dbReference>
<dbReference type="Proteomes" id="UP000494040">
    <property type="component" value="Unassembled WGS sequence"/>
</dbReference>
<dbReference type="Gene3D" id="3.40.50.300">
    <property type="entry name" value="P-loop containing nucleotide triphosphate hydrolases"/>
    <property type="match status" value="1"/>
</dbReference>
<reference evidence="3" key="1">
    <citation type="submission" date="2022-01" db="UniProtKB">
        <authorList>
            <consortium name="EnsemblMetazoa"/>
        </authorList>
    </citation>
    <scope>IDENTIFICATION</scope>
</reference>
<keyword evidence="1" id="KW-0812">Transmembrane</keyword>
<sequence>MRYIQLRENSSAGKNKKLTASLVGVIVTLCLISFIYSQSFVTTLPTSSFAPIRRTIQSLSPISEVTDRTNVSADIEQVLEEQRAEIEKELKDYKFPNRKYNISAKPLDNLVPEKGGKPVRSIIIATWRSGSTFLGDILNSVPGNFYHYEPLLDHGIVQVRGPPLSTKSLTYIRKLLNCNYTGMNSYLEFGVDHVYLFSHNVRLWNKCATYPHICFHAPFLNKYCSLFPFQSMKLVRLRLNLIEELLQDPNLGIRVLLVVRDPRGTMQSRKHRDWCPGFPDCSDPALVCADMVSDYSAAVRFKKKYPNTFRVLRYEDFSINPYKGTEQLFKFFGLEFTHHVKKYLDTHTKINAGGVSSTYRNSSYAPFHWRTDLDHKEVLKIQKSCKTAMSIWGYVKANNISHQRKFNPILPNFDLKFIP</sequence>
<dbReference type="KEGG" id="clec:106666364"/>
<evidence type="ECO:0000313" key="3">
    <source>
        <dbReference type="EnsemblMetazoa" id="XP_014249010.1"/>
    </source>
</evidence>
<dbReference type="PANTHER" id="PTHR10704">
    <property type="entry name" value="CARBOHYDRATE SULFOTRANSFERASE"/>
    <property type="match status" value="1"/>
</dbReference>
<name>A0A8I6RP75_CIMLE</name>
<keyword evidence="1" id="KW-1133">Transmembrane helix</keyword>
<dbReference type="InterPro" id="IPR000863">
    <property type="entry name" value="Sulfotransferase_dom"/>
</dbReference>
<dbReference type="FunFam" id="3.40.50.300:FF:001931">
    <property type="entry name" value="Blast:Carbohydrate sulfotransferase 4"/>
    <property type="match status" value="1"/>
</dbReference>
<protein>
    <recommendedName>
        <fullName evidence="2">Sulfotransferase domain-containing protein</fullName>
    </recommendedName>
</protein>
<dbReference type="GO" id="GO:0006044">
    <property type="term" value="P:N-acetylglucosamine metabolic process"/>
    <property type="evidence" value="ECO:0007669"/>
    <property type="project" value="TreeGrafter"/>
</dbReference>